<keyword evidence="6" id="KW-1185">Reference proteome</keyword>
<dbReference type="Proteomes" id="UP000255108">
    <property type="component" value="Unassembled WGS sequence"/>
</dbReference>
<dbReference type="GO" id="GO:0070813">
    <property type="term" value="P:hydrogen sulfide metabolic process"/>
    <property type="evidence" value="ECO:0007669"/>
    <property type="project" value="TreeGrafter"/>
</dbReference>
<dbReference type="InterPro" id="IPR001279">
    <property type="entry name" value="Metallo-B-lactamas"/>
</dbReference>
<protein>
    <submittedName>
        <fullName evidence="4">Glyoxylase-like metal-dependent hydrolase (Beta-lactamase superfamily II)</fullName>
    </submittedName>
    <submittedName>
        <fullName evidence="3">Probable polyketide biosynthesis zinc-dependent hydrolase BaeB</fullName>
        <ecNumber evidence="3">3.-.-.-</ecNumber>
    </submittedName>
</protein>
<dbReference type="RefSeq" id="WP_115226869.1">
    <property type="nucleotide sequence ID" value="NZ_CAWOLO010000002.1"/>
</dbReference>
<dbReference type="InterPro" id="IPR051682">
    <property type="entry name" value="Mito_Persulfide_Diox"/>
</dbReference>
<evidence type="ECO:0000313" key="3">
    <source>
        <dbReference type="EMBL" id="STQ90568.1"/>
    </source>
</evidence>
<dbReference type="Gene3D" id="3.60.15.10">
    <property type="entry name" value="Ribonuclease Z/Hydroxyacylglutathione hydrolase-like"/>
    <property type="match status" value="1"/>
</dbReference>
<keyword evidence="1" id="KW-0479">Metal-binding</keyword>
<dbReference type="Pfam" id="PF00753">
    <property type="entry name" value="Lactamase_B"/>
    <property type="match status" value="1"/>
</dbReference>
<evidence type="ECO:0000256" key="1">
    <source>
        <dbReference type="ARBA" id="ARBA00022723"/>
    </source>
</evidence>
<dbReference type="GO" id="GO:0046872">
    <property type="term" value="F:metal ion binding"/>
    <property type="evidence" value="ECO:0007669"/>
    <property type="project" value="UniProtKB-KW"/>
</dbReference>
<organism evidence="3 5">
    <name type="scientific">Iodobacter fluviatilis</name>
    <dbReference type="NCBI Taxonomy" id="537"/>
    <lineage>
        <taxon>Bacteria</taxon>
        <taxon>Pseudomonadati</taxon>
        <taxon>Pseudomonadota</taxon>
        <taxon>Betaproteobacteria</taxon>
        <taxon>Neisseriales</taxon>
        <taxon>Chitinibacteraceae</taxon>
        <taxon>Iodobacter</taxon>
    </lineage>
</organism>
<evidence type="ECO:0000259" key="2">
    <source>
        <dbReference type="SMART" id="SM00849"/>
    </source>
</evidence>
<reference evidence="4 6" key="2">
    <citation type="submission" date="2019-03" db="EMBL/GenBank/DDBJ databases">
        <title>Genomic Encyclopedia of Type Strains, Phase IV (KMG-IV): sequencing the most valuable type-strain genomes for metagenomic binning, comparative biology and taxonomic classification.</title>
        <authorList>
            <person name="Goeker M."/>
        </authorList>
    </citation>
    <scope>NUCLEOTIDE SEQUENCE [LARGE SCALE GENOMIC DNA]</scope>
    <source>
        <strain evidence="4 6">DSM 3764</strain>
    </source>
</reference>
<proteinExistence type="predicted"/>
<gene>
    <name evidence="3" type="primary">baeB</name>
    <name evidence="4" type="ORF">EV682_102111</name>
    <name evidence="3" type="ORF">NCTC11159_01635</name>
</gene>
<reference evidence="3 5" key="1">
    <citation type="submission" date="2018-06" db="EMBL/GenBank/DDBJ databases">
        <authorList>
            <consortium name="Pathogen Informatics"/>
            <person name="Doyle S."/>
        </authorList>
    </citation>
    <scope>NUCLEOTIDE SEQUENCE [LARGE SCALE GENOMIC DNA]</scope>
    <source>
        <strain evidence="3 5">NCTC11159</strain>
    </source>
</reference>
<dbReference type="EMBL" id="SMBT01000002">
    <property type="protein sequence ID" value="TCU89199.1"/>
    <property type="molecule type" value="Genomic_DNA"/>
</dbReference>
<dbReference type="PANTHER" id="PTHR43084">
    <property type="entry name" value="PERSULFIDE DIOXYGENASE ETHE1"/>
    <property type="match status" value="1"/>
</dbReference>
<dbReference type="InterPro" id="IPR044528">
    <property type="entry name" value="POD-like_MBL-fold"/>
</dbReference>
<evidence type="ECO:0000313" key="4">
    <source>
        <dbReference type="EMBL" id="TCU89199.1"/>
    </source>
</evidence>
<dbReference type="InterPro" id="IPR036866">
    <property type="entry name" value="RibonucZ/Hydroxyglut_hydro"/>
</dbReference>
<dbReference type="SMART" id="SM00849">
    <property type="entry name" value="Lactamase_B"/>
    <property type="match status" value="1"/>
</dbReference>
<dbReference type="GO" id="GO:0016787">
    <property type="term" value="F:hydrolase activity"/>
    <property type="evidence" value="ECO:0007669"/>
    <property type="project" value="UniProtKB-KW"/>
</dbReference>
<dbReference type="CDD" id="cd07724">
    <property type="entry name" value="POD-like_MBL-fold"/>
    <property type="match status" value="1"/>
</dbReference>
<dbReference type="GO" id="GO:0006749">
    <property type="term" value="P:glutathione metabolic process"/>
    <property type="evidence" value="ECO:0007669"/>
    <property type="project" value="InterPro"/>
</dbReference>
<evidence type="ECO:0000313" key="5">
    <source>
        <dbReference type="Proteomes" id="UP000255108"/>
    </source>
</evidence>
<accession>A0A377Q739</accession>
<dbReference type="Proteomes" id="UP000295794">
    <property type="component" value="Unassembled WGS sequence"/>
</dbReference>
<dbReference type="OrthoDB" id="9784009at2"/>
<dbReference type="EC" id="3.-.-.-" evidence="3"/>
<feature type="domain" description="Metallo-beta-lactamase" evidence="2">
    <location>
        <begin position="15"/>
        <end position="205"/>
    </location>
</feature>
<dbReference type="EMBL" id="UGHR01000001">
    <property type="protein sequence ID" value="STQ90568.1"/>
    <property type="molecule type" value="Genomic_DNA"/>
</dbReference>
<dbReference type="GO" id="GO:0050313">
    <property type="term" value="F:sulfur dioxygenase activity"/>
    <property type="evidence" value="ECO:0007669"/>
    <property type="project" value="InterPro"/>
</dbReference>
<dbReference type="SUPFAM" id="SSF56281">
    <property type="entry name" value="Metallo-hydrolase/oxidoreductase"/>
    <property type="match status" value="1"/>
</dbReference>
<evidence type="ECO:0000313" key="6">
    <source>
        <dbReference type="Proteomes" id="UP000295794"/>
    </source>
</evidence>
<sequence length="288" mass="31391">MQQPQVEAFYDPNTSTISYIVFDQQGGRAALIDTVLDYDAKSGRSSCISADKLIEFVRANDLKVDWILETHAHADHLSAAAYLKDKLGGKIAIGQHINQVQGIFKPVFGMEADFAVDGSQFDVLFAAGDVFQIGTLNAEVLFVPGHTPADIAFLMGDALFVGDTLFMPDVGSARCDFPGGDAAVLYDSIQQLLALPDTTRVFVCHDYVPAGRSAVAWQSSVAEQRECNIHVHQGIGKAEFIAMRQARDKTLDMPQLILPSIQINIRAGHFPPAEADGQRYIKIPLNVL</sequence>
<dbReference type="AlphaFoldDB" id="A0A377Q739"/>
<dbReference type="PANTHER" id="PTHR43084:SF1">
    <property type="entry name" value="PERSULFIDE DIOXYGENASE ETHE1, MITOCHONDRIAL"/>
    <property type="match status" value="1"/>
</dbReference>
<name>A0A377Q739_9NEIS</name>
<keyword evidence="3" id="KW-0378">Hydrolase</keyword>